<reference evidence="1" key="1">
    <citation type="submission" date="2019-11" db="EMBL/GenBank/DDBJ databases">
        <authorList>
            <person name="Li J."/>
        </authorList>
    </citation>
    <scope>NUCLEOTIDE SEQUENCE</scope>
    <source>
        <strain evidence="1">B6B</strain>
    </source>
</reference>
<comment type="caution">
    <text evidence="1">The sequence shown here is derived from an EMBL/GenBank/DDBJ whole genome shotgun (WGS) entry which is preliminary data.</text>
</comment>
<name>A0A6A8DDZ6_9BACI</name>
<dbReference type="Pfam" id="PF02566">
    <property type="entry name" value="OsmC"/>
    <property type="match status" value="1"/>
</dbReference>
<dbReference type="InterPro" id="IPR003718">
    <property type="entry name" value="OsmC/Ohr_fam"/>
</dbReference>
<dbReference type="OrthoDB" id="5431938at2"/>
<dbReference type="SUPFAM" id="SSF82784">
    <property type="entry name" value="OsmC-like"/>
    <property type="match status" value="1"/>
</dbReference>
<dbReference type="Proteomes" id="UP000799092">
    <property type="component" value="Unassembled WGS sequence"/>
</dbReference>
<evidence type="ECO:0000313" key="1">
    <source>
        <dbReference type="EMBL" id="MRH43460.1"/>
    </source>
</evidence>
<evidence type="ECO:0008006" key="3">
    <source>
        <dbReference type="Google" id="ProtNLM"/>
    </source>
</evidence>
<proteinExistence type="predicted"/>
<keyword evidence="2" id="KW-1185">Reference proteome</keyword>
<gene>
    <name evidence="1" type="ORF">GH741_12305</name>
</gene>
<dbReference type="InterPro" id="IPR015946">
    <property type="entry name" value="KH_dom-like_a/b"/>
</dbReference>
<dbReference type="Gene3D" id="3.30.300.20">
    <property type="match status" value="1"/>
</dbReference>
<organism evidence="1 2">
    <name type="scientific">Aquibacillus halophilus</name>
    <dbReference type="NCBI Taxonomy" id="930132"/>
    <lineage>
        <taxon>Bacteria</taxon>
        <taxon>Bacillati</taxon>
        <taxon>Bacillota</taxon>
        <taxon>Bacilli</taxon>
        <taxon>Bacillales</taxon>
        <taxon>Bacillaceae</taxon>
        <taxon>Aquibacillus</taxon>
    </lineage>
</organism>
<accession>A0A6A8DDZ6</accession>
<protein>
    <recommendedName>
        <fullName evidence="3">OsmC family peroxiredoxin</fullName>
    </recommendedName>
</protein>
<dbReference type="EMBL" id="WJNG01000009">
    <property type="protein sequence ID" value="MRH43460.1"/>
    <property type="molecule type" value="Genomic_DNA"/>
</dbReference>
<evidence type="ECO:0000313" key="2">
    <source>
        <dbReference type="Proteomes" id="UP000799092"/>
    </source>
</evidence>
<sequence length="81" mass="8995">MEARKIPTSPDKVSADIQGTIEAPEGILKITKIKCHYHVKVPDGKQETAERALSVFDKKCPVAQTLKGAVSFEHTWDIEAY</sequence>
<dbReference type="AlphaFoldDB" id="A0A6A8DDZ6"/>
<dbReference type="InterPro" id="IPR036102">
    <property type="entry name" value="OsmC/Ohrsf"/>
</dbReference>